<keyword evidence="6 8" id="KW-0807">Transducer</keyword>
<protein>
    <submittedName>
        <fullName evidence="13">Methyl-accepting chemotaxis protein</fullName>
    </submittedName>
</protein>
<evidence type="ECO:0000256" key="8">
    <source>
        <dbReference type="PROSITE-ProRule" id="PRU00284"/>
    </source>
</evidence>
<evidence type="ECO:0000259" key="11">
    <source>
        <dbReference type="PROSITE" id="PS50111"/>
    </source>
</evidence>
<evidence type="ECO:0000313" key="14">
    <source>
        <dbReference type="Proteomes" id="UP000714380"/>
    </source>
</evidence>
<keyword evidence="3 10" id="KW-0812">Transmembrane</keyword>
<evidence type="ECO:0000256" key="1">
    <source>
        <dbReference type="ARBA" id="ARBA00004429"/>
    </source>
</evidence>
<dbReference type="InterPro" id="IPR000727">
    <property type="entry name" value="T_SNARE_dom"/>
</dbReference>
<feature type="transmembrane region" description="Helical" evidence="10">
    <location>
        <begin position="12"/>
        <end position="31"/>
    </location>
</feature>
<sequence length="496" mass="53837">MVTIRDQFYRQADRFFTGVLAALLGVSFLLASWYNTWAEALLIGIPALLVPVIVSKISPASRMSRLSYAAALMVFSALHIHQAHGLLEMHFGIFVLLALLLYYRDVLPIVTAAAVIAVHHLTFNYLQEQGNPVWIFEARTGINIVLLHAVFVVVESAALIYLARKSWAEFLQNAELLKIGQHISREGPVDLTFRVERPEGEFTESFNEFFALMNSIVAQVNDLSQQIDSVGRSFAEGTQKLSAGARRQHDETDQIATATSQMTASMQEVQSNSQSAATTASEADHIGGESEVSITRARSTIETLATSITQANSVIQNLDSESNNIGSVLQVIQGIAEQTNLLALNAAIEAARAGEQGRGFAVVADEVRTLASRTHESTKEIQQMIERLQKGSAEAVHAMDASKKGVDSSVEQIAQAADKLLSMKASVTSIHGMSQQIARAIDEQSMAINEVNSNLTVIRDISEDTTEQAALSASNSAQLVAMASDLRGLLTRLKAE</sequence>
<dbReference type="InterPro" id="IPR004089">
    <property type="entry name" value="MCPsignal_dom"/>
</dbReference>
<dbReference type="PRINTS" id="PR00260">
    <property type="entry name" value="CHEMTRNSDUCR"/>
</dbReference>
<dbReference type="SUPFAM" id="SSF58104">
    <property type="entry name" value="Methyl-accepting chemotaxis protein (MCP) signaling domain"/>
    <property type="match status" value="1"/>
</dbReference>
<keyword evidence="5 10" id="KW-0472">Membrane</keyword>
<dbReference type="EMBL" id="JAEDAH010000041">
    <property type="protein sequence ID" value="MCA6063489.1"/>
    <property type="molecule type" value="Genomic_DNA"/>
</dbReference>
<proteinExistence type="inferred from homology"/>
<evidence type="ECO:0000256" key="4">
    <source>
        <dbReference type="ARBA" id="ARBA00022989"/>
    </source>
</evidence>
<gene>
    <name evidence="13" type="ORF">I9W95_07700</name>
</gene>
<feature type="domain" description="T-SNARE coiled-coil homology" evidence="12">
    <location>
        <begin position="410"/>
        <end position="455"/>
    </location>
</feature>
<dbReference type="InterPro" id="IPR004090">
    <property type="entry name" value="Chemotax_Me-accpt_rcpt"/>
</dbReference>
<organism evidence="13 14">
    <name type="scientific">Thalassolituus marinus</name>
    <dbReference type="NCBI Taxonomy" id="671053"/>
    <lineage>
        <taxon>Bacteria</taxon>
        <taxon>Pseudomonadati</taxon>
        <taxon>Pseudomonadota</taxon>
        <taxon>Gammaproteobacteria</taxon>
        <taxon>Oceanospirillales</taxon>
        <taxon>Oceanospirillaceae</taxon>
        <taxon>Thalassolituus</taxon>
    </lineage>
</organism>
<comment type="subcellular location">
    <subcellularLocation>
        <location evidence="1">Cell inner membrane</location>
        <topology evidence="1">Multi-pass membrane protein</topology>
    </subcellularLocation>
</comment>
<dbReference type="Pfam" id="PF00015">
    <property type="entry name" value="MCPsignal"/>
    <property type="match status" value="1"/>
</dbReference>
<evidence type="ECO:0000256" key="3">
    <source>
        <dbReference type="ARBA" id="ARBA00022692"/>
    </source>
</evidence>
<evidence type="ECO:0000256" key="9">
    <source>
        <dbReference type="SAM" id="MobiDB-lite"/>
    </source>
</evidence>
<feature type="region of interest" description="Disordered" evidence="9">
    <location>
        <begin position="262"/>
        <end position="292"/>
    </location>
</feature>
<feature type="transmembrane region" description="Helical" evidence="10">
    <location>
        <begin position="37"/>
        <end position="54"/>
    </location>
</feature>
<accession>A0ABS7ZPE5</accession>
<reference evidence="13 14" key="1">
    <citation type="submission" date="2020-12" db="EMBL/GenBank/DDBJ databases">
        <title>Novel Thalassolituus-related marine hydrocarbonoclastic bacteria mediated algae-derived hydrocarbons mineralization in twilight zone of the northern South China Sea.</title>
        <authorList>
            <person name="Dong C."/>
        </authorList>
    </citation>
    <scope>NUCLEOTIDE SEQUENCE [LARGE SCALE GENOMIC DNA]</scope>
    <source>
        <strain evidence="13 14">IMCC1826</strain>
    </source>
</reference>
<keyword evidence="4 10" id="KW-1133">Transmembrane helix</keyword>
<dbReference type="PANTHER" id="PTHR32089">
    <property type="entry name" value="METHYL-ACCEPTING CHEMOTAXIS PROTEIN MCPB"/>
    <property type="match status" value="1"/>
</dbReference>
<dbReference type="PROSITE" id="PS50111">
    <property type="entry name" value="CHEMOTAXIS_TRANSDUC_2"/>
    <property type="match status" value="1"/>
</dbReference>
<name>A0ABS7ZPE5_9GAMM</name>
<feature type="compositionally biased region" description="Low complexity" evidence="9">
    <location>
        <begin position="270"/>
        <end position="281"/>
    </location>
</feature>
<dbReference type="CDD" id="cd11386">
    <property type="entry name" value="MCP_signal"/>
    <property type="match status" value="1"/>
</dbReference>
<evidence type="ECO:0000313" key="13">
    <source>
        <dbReference type="EMBL" id="MCA6063489.1"/>
    </source>
</evidence>
<keyword evidence="2" id="KW-1003">Cell membrane</keyword>
<dbReference type="Gene3D" id="1.10.287.950">
    <property type="entry name" value="Methyl-accepting chemotaxis protein"/>
    <property type="match status" value="1"/>
</dbReference>
<feature type="transmembrane region" description="Helical" evidence="10">
    <location>
        <begin position="142"/>
        <end position="163"/>
    </location>
</feature>
<evidence type="ECO:0000256" key="6">
    <source>
        <dbReference type="ARBA" id="ARBA00023224"/>
    </source>
</evidence>
<feature type="domain" description="Methyl-accepting transducer" evidence="11">
    <location>
        <begin position="223"/>
        <end position="459"/>
    </location>
</feature>
<evidence type="ECO:0000256" key="7">
    <source>
        <dbReference type="ARBA" id="ARBA00029447"/>
    </source>
</evidence>
<dbReference type="PANTHER" id="PTHR32089:SF119">
    <property type="entry name" value="METHYL-ACCEPTING CHEMOTAXIS PROTEIN CTPL"/>
    <property type="match status" value="1"/>
</dbReference>
<comment type="caution">
    <text evidence="13">The sequence shown here is derived from an EMBL/GenBank/DDBJ whole genome shotgun (WGS) entry which is preliminary data.</text>
</comment>
<evidence type="ECO:0000256" key="5">
    <source>
        <dbReference type="ARBA" id="ARBA00023136"/>
    </source>
</evidence>
<dbReference type="Proteomes" id="UP000714380">
    <property type="component" value="Unassembled WGS sequence"/>
</dbReference>
<keyword evidence="14" id="KW-1185">Reference proteome</keyword>
<keyword evidence="2" id="KW-0997">Cell inner membrane</keyword>
<evidence type="ECO:0000256" key="10">
    <source>
        <dbReference type="SAM" id="Phobius"/>
    </source>
</evidence>
<comment type="similarity">
    <text evidence="7">Belongs to the methyl-accepting chemotaxis (MCP) protein family.</text>
</comment>
<evidence type="ECO:0000259" key="12">
    <source>
        <dbReference type="PROSITE" id="PS50192"/>
    </source>
</evidence>
<dbReference type="SMART" id="SM00283">
    <property type="entry name" value="MA"/>
    <property type="match status" value="1"/>
</dbReference>
<evidence type="ECO:0000256" key="2">
    <source>
        <dbReference type="ARBA" id="ARBA00022519"/>
    </source>
</evidence>
<dbReference type="PROSITE" id="PS50192">
    <property type="entry name" value="T_SNARE"/>
    <property type="match status" value="1"/>
</dbReference>
<dbReference type="RefSeq" id="WP_225673537.1">
    <property type="nucleotide sequence ID" value="NZ_JAEDAH010000041.1"/>
</dbReference>